<sequence length="168" mass="19664">MDIKIQNAVIQRTIIKYERELKAYNQLINNRPIAQQLFLILCNVAGQNHDLGIDTNIEIQNKLKIELLAMIEKKNVSHYQEGATEFDSRFITQVKKIELNYLGNTDVFDTDLSNSIFNQISIEQAHNKGNVFFDEYLRFHNVNETKKELILSKKPKQFLNLPEFDFDT</sequence>
<accession>A0ABS6XX42</accession>
<reference evidence="1 2" key="1">
    <citation type="submission" date="2021-07" db="EMBL/GenBank/DDBJ databases">
        <title>Flavobacterium sp. nov. isolated from sediment on the Taihu Lake.</title>
        <authorList>
            <person name="Qu J.-H."/>
        </authorList>
    </citation>
    <scope>NUCLEOTIDE SEQUENCE [LARGE SCALE GENOMIC DNA]</scope>
    <source>
        <strain evidence="1 2">NAS39</strain>
    </source>
</reference>
<dbReference type="Proteomes" id="UP000812031">
    <property type="component" value="Unassembled WGS sequence"/>
</dbReference>
<gene>
    <name evidence="1" type="ORF">KZH69_12195</name>
</gene>
<protein>
    <submittedName>
        <fullName evidence="1">Uncharacterized protein</fullName>
    </submittedName>
</protein>
<dbReference type="RefSeq" id="WP_219317756.1">
    <property type="nucleotide sequence ID" value="NZ_JAHWYN010000010.1"/>
</dbReference>
<proteinExistence type="predicted"/>
<evidence type="ECO:0000313" key="1">
    <source>
        <dbReference type="EMBL" id="MBW4361244.1"/>
    </source>
</evidence>
<dbReference type="EMBL" id="JAHWYN010000010">
    <property type="protein sequence ID" value="MBW4361244.1"/>
    <property type="molecule type" value="Genomic_DNA"/>
</dbReference>
<evidence type="ECO:0000313" key="2">
    <source>
        <dbReference type="Proteomes" id="UP000812031"/>
    </source>
</evidence>
<keyword evidence="2" id="KW-1185">Reference proteome</keyword>
<comment type="caution">
    <text evidence="1">The sequence shown here is derived from an EMBL/GenBank/DDBJ whole genome shotgun (WGS) entry which is preliminary data.</text>
</comment>
<organism evidence="1 2">
    <name type="scientific">Flavobacterium taihuense</name>
    <dbReference type="NCBI Taxonomy" id="2857508"/>
    <lineage>
        <taxon>Bacteria</taxon>
        <taxon>Pseudomonadati</taxon>
        <taxon>Bacteroidota</taxon>
        <taxon>Flavobacteriia</taxon>
        <taxon>Flavobacteriales</taxon>
        <taxon>Flavobacteriaceae</taxon>
        <taxon>Flavobacterium</taxon>
    </lineage>
</organism>
<name>A0ABS6XX42_9FLAO</name>